<evidence type="ECO:0000256" key="1">
    <source>
        <dbReference type="SAM" id="Phobius"/>
    </source>
</evidence>
<keyword evidence="1" id="KW-1133">Transmembrane helix</keyword>
<protein>
    <submittedName>
        <fullName evidence="2">Uncharacterized protein</fullName>
    </submittedName>
</protein>
<dbReference type="PANTHER" id="PTHR31170:SF20">
    <property type="entry name" value="DUF247 DOMAIN PROTEIN"/>
    <property type="match status" value="1"/>
</dbReference>
<organism evidence="2 3">
    <name type="scientific">Stylosanthes scabra</name>
    <dbReference type="NCBI Taxonomy" id="79078"/>
    <lineage>
        <taxon>Eukaryota</taxon>
        <taxon>Viridiplantae</taxon>
        <taxon>Streptophyta</taxon>
        <taxon>Embryophyta</taxon>
        <taxon>Tracheophyta</taxon>
        <taxon>Spermatophyta</taxon>
        <taxon>Magnoliopsida</taxon>
        <taxon>eudicotyledons</taxon>
        <taxon>Gunneridae</taxon>
        <taxon>Pentapetalae</taxon>
        <taxon>rosids</taxon>
        <taxon>fabids</taxon>
        <taxon>Fabales</taxon>
        <taxon>Fabaceae</taxon>
        <taxon>Papilionoideae</taxon>
        <taxon>50 kb inversion clade</taxon>
        <taxon>dalbergioids sensu lato</taxon>
        <taxon>Dalbergieae</taxon>
        <taxon>Pterocarpus clade</taxon>
        <taxon>Stylosanthes</taxon>
    </lineage>
</organism>
<keyword evidence="1" id="KW-0472">Membrane</keyword>
<evidence type="ECO:0000313" key="3">
    <source>
        <dbReference type="Proteomes" id="UP001341840"/>
    </source>
</evidence>
<dbReference type="PANTHER" id="PTHR31170">
    <property type="entry name" value="BNAC04G53230D PROTEIN"/>
    <property type="match status" value="1"/>
</dbReference>
<gene>
    <name evidence="2" type="ORF">PIB30_083128</name>
</gene>
<comment type="caution">
    <text evidence="2">The sequence shown here is derived from an EMBL/GenBank/DDBJ whole genome shotgun (WGS) entry which is preliminary data.</text>
</comment>
<reference evidence="2 3" key="1">
    <citation type="journal article" date="2023" name="Plants (Basel)">
        <title>Bridging the Gap: Combining Genomics and Transcriptomics Approaches to Understand Stylosanthes scabra, an Orphan Legume from the Brazilian Caatinga.</title>
        <authorList>
            <person name="Ferreira-Neto J.R.C."/>
            <person name="da Silva M.D."/>
            <person name="Binneck E."/>
            <person name="de Melo N.F."/>
            <person name="da Silva R.H."/>
            <person name="de Melo A.L.T.M."/>
            <person name="Pandolfi V."/>
            <person name="Bustamante F.O."/>
            <person name="Brasileiro-Vidal A.C."/>
            <person name="Benko-Iseppon A.M."/>
        </authorList>
    </citation>
    <scope>NUCLEOTIDE SEQUENCE [LARGE SCALE GENOMIC DNA]</scope>
    <source>
        <tissue evidence="2">Leaves</tissue>
    </source>
</reference>
<proteinExistence type="predicted"/>
<name>A0ABU6VU83_9FABA</name>
<dbReference type="InterPro" id="IPR004158">
    <property type="entry name" value="DUF247_pln"/>
</dbReference>
<feature type="transmembrane region" description="Helical" evidence="1">
    <location>
        <begin position="549"/>
        <end position="568"/>
    </location>
</feature>
<dbReference type="EMBL" id="JASCZI010152338">
    <property type="protein sequence ID" value="MED6175946.1"/>
    <property type="molecule type" value="Genomic_DNA"/>
</dbReference>
<keyword evidence="3" id="KW-1185">Reference proteome</keyword>
<evidence type="ECO:0000313" key="2">
    <source>
        <dbReference type="EMBL" id="MED6175946.1"/>
    </source>
</evidence>
<accession>A0ABU6VU83</accession>
<keyword evidence="1" id="KW-0812">Transmembrane</keyword>
<dbReference type="Pfam" id="PF03140">
    <property type="entry name" value="DUF247"/>
    <property type="match status" value="1"/>
</dbReference>
<dbReference type="Proteomes" id="UP001341840">
    <property type="component" value="Unassembled WGS sequence"/>
</dbReference>
<sequence length="571" mass="66257">MSSTSVTIGSASVTEEVRIGLFSLYIIYVRLQPQNELKSEALKKDDEFSDWVSSTFTTLSCIGKDIDVCSISIVPEHLIKSNKDAYSPKIVSIGPMHRKTKRDLLYTKEAKWRSMLSLLYRNKTDEETREALERCMNDMHGVEEAVRANYVDDDLKLVGRYDMAKIMLLDGCFLLELLISHDQKLNDELKCRLKPPFDQIKKKKEELLSDLVLLENQIPLLVLRYLFDAIFPGKLKEEGNEATAKRICKLVLSLFSFSFDSNSTVEFYSVHLLDLLHSFMTRELEEPKIVGATSSSRDWKIDMDKEDDAKEYEILELKRCATKLHASGVTIEPKKNKCPGSRKNDIGINFDIKFNERKKSLKIPKLRITRTTEAKWRNFIAWEHNRCDRTQITPLMPREKKVNCKFSLYALFIQGLICCEHDIQLLKDKGVIVVDDDVNSGINQDKEKYKEKKKKNKKKGMSNKELMIILNNIADGVDRDKIYMDISFGKLFNKLNKHQSTRNCFTENVILFWHWLRCFFTTSIRYKWEISYDILKKEYTPTMWKKIGVVYACILLGLSIAQLVLKLIPAI</sequence>